<dbReference type="FunFam" id="3.20.20.140:FF:000022">
    <property type="entry name" value="Guanine deaminase"/>
    <property type="match status" value="1"/>
</dbReference>
<organism evidence="10 11">
    <name type="scientific">Actinomadura namibiensis</name>
    <dbReference type="NCBI Taxonomy" id="182080"/>
    <lineage>
        <taxon>Bacteria</taxon>
        <taxon>Bacillati</taxon>
        <taxon>Actinomycetota</taxon>
        <taxon>Actinomycetes</taxon>
        <taxon>Streptosporangiales</taxon>
        <taxon>Thermomonosporaceae</taxon>
        <taxon>Actinomadura</taxon>
    </lineage>
</organism>
<dbReference type="InterPro" id="IPR006680">
    <property type="entry name" value="Amidohydro-rel"/>
</dbReference>
<gene>
    <name evidence="10" type="ORF">HNR61_007660</name>
</gene>
<evidence type="ECO:0000313" key="10">
    <source>
        <dbReference type="EMBL" id="MBA8955978.1"/>
    </source>
</evidence>
<dbReference type="PANTHER" id="PTHR11271">
    <property type="entry name" value="GUANINE DEAMINASE"/>
    <property type="match status" value="1"/>
</dbReference>
<proteinExistence type="inferred from homology"/>
<keyword evidence="11" id="KW-1185">Reference proteome</keyword>
<comment type="catalytic activity">
    <reaction evidence="8">
        <text>guanine + H2O + H(+) = xanthine + NH4(+)</text>
        <dbReference type="Rhea" id="RHEA:14665"/>
        <dbReference type="ChEBI" id="CHEBI:15377"/>
        <dbReference type="ChEBI" id="CHEBI:15378"/>
        <dbReference type="ChEBI" id="CHEBI:16235"/>
        <dbReference type="ChEBI" id="CHEBI:17712"/>
        <dbReference type="ChEBI" id="CHEBI:28938"/>
        <dbReference type="EC" id="3.5.4.3"/>
    </reaction>
</comment>
<evidence type="ECO:0000256" key="6">
    <source>
        <dbReference type="ARBA" id="ARBA00022833"/>
    </source>
</evidence>
<dbReference type="Gene3D" id="2.30.40.10">
    <property type="entry name" value="Urease, subunit C, domain 1"/>
    <property type="match status" value="1"/>
</dbReference>
<keyword evidence="5 8" id="KW-0378">Hydrolase</keyword>
<evidence type="ECO:0000256" key="8">
    <source>
        <dbReference type="RuleBase" id="RU366009"/>
    </source>
</evidence>
<evidence type="ECO:0000256" key="4">
    <source>
        <dbReference type="ARBA" id="ARBA00022723"/>
    </source>
</evidence>
<evidence type="ECO:0000256" key="1">
    <source>
        <dbReference type="ARBA" id="ARBA00004984"/>
    </source>
</evidence>
<dbReference type="GO" id="GO:0008892">
    <property type="term" value="F:guanine deaminase activity"/>
    <property type="evidence" value="ECO:0007669"/>
    <property type="project" value="UniProtKB-UniRule"/>
</dbReference>
<evidence type="ECO:0000256" key="7">
    <source>
        <dbReference type="NCBIfam" id="TIGR02967"/>
    </source>
</evidence>
<keyword evidence="4 8" id="KW-0479">Metal-binding</keyword>
<dbReference type="InterPro" id="IPR051607">
    <property type="entry name" value="Metallo-dep_hydrolases"/>
</dbReference>
<keyword evidence="6 8" id="KW-0862">Zinc</keyword>
<comment type="function">
    <text evidence="8">Catalyzes the hydrolytic deamination of guanine, producing xanthine and ammonia.</text>
</comment>
<comment type="caution">
    <text evidence="10">The sequence shown here is derived from an EMBL/GenBank/DDBJ whole genome shotgun (WGS) entry which is preliminary data.</text>
</comment>
<sequence>MSTERTAPDTRGLRGEVVYFTGDPFLVGDGALTHHEDGLVVVRNGMITAVGPYREVADALPAGAPVDHHRDHLISAGFVDAHVHYSQTGAIASYGGRLMEWLEEHVYPEEQRLGDPAEARGAARFFVDELLRNGTTTALAFAATYPGSVDALLEETHRRGMRMIAGKVMMDRDAPPGLLDTAQRAYDDSRALLDRWQGRGRTGYAVTPRFAPSCTPAELEAAGALWKEHPDVHVHTHLSESADEVAQVRELFPERDGYLDVYDHHGLVGRRAVFAHGVHVTPAERDRLHAAGAALVHCPTSNLFLGSGLFDLEEAKDRRRPIPVGLGTDVGAGTSFSLLATMNEAYKVAALRSFPLPATRLFHLATLGGAEALDLADRIGTLTPGHEADVVVLDPRATPLLEFRTARAESLEEKLFVLATLGDDRAVKATYIAGRPQYERPAP</sequence>
<dbReference type="InterPro" id="IPR011059">
    <property type="entry name" value="Metal-dep_hydrolase_composite"/>
</dbReference>
<evidence type="ECO:0000256" key="2">
    <source>
        <dbReference type="ARBA" id="ARBA00006745"/>
    </source>
</evidence>
<comment type="cofactor">
    <cofactor evidence="8">
        <name>Zn(2+)</name>
        <dbReference type="ChEBI" id="CHEBI:29105"/>
    </cofactor>
    <text evidence="8">Binds 1 zinc ion per subunit.</text>
</comment>
<dbReference type="NCBIfam" id="TIGR02967">
    <property type="entry name" value="guan_deamin"/>
    <property type="match status" value="1"/>
</dbReference>
<evidence type="ECO:0000313" key="11">
    <source>
        <dbReference type="Proteomes" id="UP000572680"/>
    </source>
</evidence>
<dbReference type="SUPFAM" id="SSF51338">
    <property type="entry name" value="Composite domain of metallo-dependent hydrolases"/>
    <property type="match status" value="2"/>
</dbReference>
<dbReference type="InterPro" id="IPR014311">
    <property type="entry name" value="Guanine_deaminase"/>
</dbReference>
<protein>
    <recommendedName>
        <fullName evidence="3 7">Guanine deaminase</fullName>
        <shortName evidence="8">Guanase</shortName>
        <ecNumber evidence="3 7">3.5.4.3</ecNumber>
    </recommendedName>
    <alternativeName>
        <fullName evidence="8">Guanine aminohydrolase</fullName>
    </alternativeName>
</protein>
<reference evidence="10 11" key="1">
    <citation type="submission" date="2020-08" db="EMBL/GenBank/DDBJ databases">
        <title>Genomic Encyclopedia of Type Strains, Phase IV (KMG-IV): sequencing the most valuable type-strain genomes for metagenomic binning, comparative biology and taxonomic classification.</title>
        <authorList>
            <person name="Goeker M."/>
        </authorList>
    </citation>
    <scope>NUCLEOTIDE SEQUENCE [LARGE SCALE GENOMIC DNA]</scope>
    <source>
        <strain evidence="10 11">DSM 44197</strain>
    </source>
</reference>
<feature type="domain" description="Amidohydrolase-related" evidence="9">
    <location>
        <begin position="74"/>
        <end position="435"/>
    </location>
</feature>
<dbReference type="SUPFAM" id="SSF51556">
    <property type="entry name" value="Metallo-dependent hydrolases"/>
    <property type="match status" value="1"/>
</dbReference>
<dbReference type="NCBIfam" id="NF006679">
    <property type="entry name" value="PRK09228.1"/>
    <property type="match status" value="1"/>
</dbReference>
<dbReference type="GO" id="GO:0006147">
    <property type="term" value="P:guanine catabolic process"/>
    <property type="evidence" value="ECO:0007669"/>
    <property type="project" value="UniProtKB-UniRule"/>
</dbReference>
<dbReference type="RefSeq" id="WP_182847907.1">
    <property type="nucleotide sequence ID" value="NZ_BAAALP010000106.1"/>
</dbReference>
<accession>A0A7W3QR38</accession>
<dbReference type="PANTHER" id="PTHR11271:SF6">
    <property type="entry name" value="GUANINE DEAMINASE"/>
    <property type="match status" value="1"/>
</dbReference>
<evidence type="ECO:0000256" key="3">
    <source>
        <dbReference type="ARBA" id="ARBA00012781"/>
    </source>
</evidence>
<comment type="pathway">
    <text evidence="1 8">Purine metabolism; guanine degradation; xanthine from guanine: step 1/1.</text>
</comment>
<dbReference type="EMBL" id="JACJIA010000013">
    <property type="protein sequence ID" value="MBA8955978.1"/>
    <property type="molecule type" value="Genomic_DNA"/>
</dbReference>
<dbReference type="GO" id="GO:0005829">
    <property type="term" value="C:cytosol"/>
    <property type="evidence" value="ECO:0007669"/>
    <property type="project" value="TreeGrafter"/>
</dbReference>
<dbReference type="Gene3D" id="3.20.20.140">
    <property type="entry name" value="Metal-dependent hydrolases"/>
    <property type="match status" value="1"/>
</dbReference>
<comment type="similarity">
    <text evidence="2 8">Belongs to the metallo-dependent hydrolases superfamily. ATZ/TRZ family.</text>
</comment>
<dbReference type="EC" id="3.5.4.3" evidence="3 7"/>
<dbReference type="Proteomes" id="UP000572680">
    <property type="component" value="Unassembled WGS sequence"/>
</dbReference>
<evidence type="ECO:0000256" key="5">
    <source>
        <dbReference type="ARBA" id="ARBA00022801"/>
    </source>
</evidence>
<evidence type="ECO:0000259" key="9">
    <source>
        <dbReference type="Pfam" id="PF01979"/>
    </source>
</evidence>
<dbReference type="InterPro" id="IPR032466">
    <property type="entry name" value="Metal_Hydrolase"/>
</dbReference>
<dbReference type="AlphaFoldDB" id="A0A7W3QR38"/>
<dbReference type="UniPathway" id="UPA00603">
    <property type="reaction ID" value="UER00660"/>
</dbReference>
<dbReference type="GO" id="GO:0008270">
    <property type="term" value="F:zinc ion binding"/>
    <property type="evidence" value="ECO:0007669"/>
    <property type="project" value="UniProtKB-UniRule"/>
</dbReference>
<dbReference type="Pfam" id="PF01979">
    <property type="entry name" value="Amidohydro_1"/>
    <property type="match status" value="1"/>
</dbReference>
<name>A0A7W3QR38_ACTNM</name>